<dbReference type="PANTHER" id="PTHR35936">
    <property type="entry name" value="MEMBRANE-BOUND LYTIC MUREIN TRANSGLYCOSYLASE F"/>
    <property type="match status" value="1"/>
</dbReference>
<sequence length="260" mass="28369">MAMVKLIGLFALVCISASAFSEESKVVRIGIEPSYPPFSYKTSDGGTAGFDYDMGNALCAEMKVKCVWVEQEFDGLIPSLKVRKIDAILSSMLITSERLKSVDFTQQYYRSMPARLVMKQGSVINDPLVDLKGKKVGVQQGTTNDRFASDVLVPSGVEVVRYGSQGQLFLDLVAGRLNAGLADIVNIYEGFLNTDAGKGYTVVGPDFDDPKYFGDGNGIAVRKGDKAMQEQFNSAIAAVNANGTCKRLQEKYFKFEVCAR</sequence>
<keyword evidence="3" id="KW-0813">Transport</keyword>
<evidence type="ECO:0000313" key="8">
    <source>
        <dbReference type="EMBL" id="TDB64304.1"/>
    </source>
</evidence>
<dbReference type="GO" id="GO:0030288">
    <property type="term" value="C:outer membrane-bounded periplasmic space"/>
    <property type="evidence" value="ECO:0007669"/>
    <property type="project" value="InterPro"/>
</dbReference>
<dbReference type="AlphaFoldDB" id="A0A1H2NRJ7"/>
<comment type="similarity">
    <text evidence="2">Belongs to the bacterial solute-binding protein 3 family.</text>
</comment>
<feature type="signal peptide" evidence="6">
    <location>
        <begin position="1"/>
        <end position="21"/>
    </location>
</feature>
<dbReference type="SMART" id="SM00062">
    <property type="entry name" value="PBPb"/>
    <property type="match status" value="1"/>
</dbReference>
<protein>
    <submittedName>
        <fullName evidence="8">ABC transporter substrate-binding protein</fullName>
    </submittedName>
</protein>
<evidence type="ECO:0000256" key="4">
    <source>
        <dbReference type="ARBA" id="ARBA00022729"/>
    </source>
</evidence>
<dbReference type="InterPro" id="IPR001638">
    <property type="entry name" value="Solute-binding_3/MltF_N"/>
</dbReference>
<name>A0A1H2NRJ7_PSEVA</name>
<feature type="chain" id="PRO_5044372074" evidence="6">
    <location>
        <begin position="22"/>
        <end position="260"/>
    </location>
</feature>
<dbReference type="STRING" id="95300.SAMN05216558_2722"/>
<evidence type="ECO:0000256" key="3">
    <source>
        <dbReference type="ARBA" id="ARBA00022448"/>
    </source>
</evidence>
<dbReference type="SUPFAM" id="SSF53850">
    <property type="entry name" value="Periplasmic binding protein-like II"/>
    <property type="match status" value="1"/>
</dbReference>
<dbReference type="PANTHER" id="PTHR35936:SF17">
    <property type="entry name" value="ARGININE-BINDING EXTRACELLULAR PROTEIN ARTP"/>
    <property type="match status" value="1"/>
</dbReference>
<dbReference type="NCBIfam" id="TIGR01096">
    <property type="entry name" value="3A0103s03R"/>
    <property type="match status" value="1"/>
</dbReference>
<dbReference type="RefSeq" id="WP_093222944.1">
    <property type="nucleotide sequence ID" value="NZ_LT629803.1"/>
</dbReference>
<dbReference type="Gene3D" id="3.40.190.10">
    <property type="entry name" value="Periplasmic binding protein-like II"/>
    <property type="match status" value="2"/>
</dbReference>
<evidence type="ECO:0000313" key="9">
    <source>
        <dbReference type="Proteomes" id="UP000295254"/>
    </source>
</evidence>
<dbReference type="CDD" id="cd13703">
    <property type="entry name" value="PBP2_HisJ_LAO"/>
    <property type="match status" value="1"/>
</dbReference>
<proteinExistence type="inferred from homology"/>
<comment type="subcellular location">
    <subcellularLocation>
        <location evidence="1">Periplasm</location>
    </subcellularLocation>
</comment>
<evidence type="ECO:0000256" key="2">
    <source>
        <dbReference type="ARBA" id="ARBA00010333"/>
    </source>
</evidence>
<dbReference type="Proteomes" id="UP000295254">
    <property type="component" value="Unassembled WGS sequence"/>
</dbReference>
<evidence type="ECO:0000256" key="6">
    <source>
        <dbReference type="SAM" id="SignalP"/>
    </source>
</evidence>
<dbReference type="InterPro" id="IPR005768">
    <property type="entry name" value="Lys_Arg_Orn-bd"/>
</dbReference>
<gene>
    <name evidence="8" type="ORF">EIY72_11810</name>
</gene>
<keyword evidence="5" id="KW-0574">Periplasm</keyword>
<organism evidence="8 9">
    <name type="scientific">Pseudomonas vancouverensis</name>
    <dbReference type="NCBI Taxonomy" id="95300"/>
    <lineage>
        <taxon>Bacteria</taxon>
        <taxon>Pseudomonadati</taxon>
        <taxon>Pseudomonadota</taxon>
        <taxon>Gammaproteobacteria</taxon>
        <taxon>Pseudomonadales</taxon>
        <taxon>Pseudomonadaceae</taxon>
        <taxon>Pseudomonas</taxon>
    </lineage>
</organism>
<evidence type="ECO:0000259" key="7">
    <source>
        <dbReference type="SMART" id="SM00062"/>
    </source>
</evidence>
<dbReference type="Pfam" id="PF00497">
    <property type="entry name" value="SBP_bac_3"/>
    <property type="match status" value="1"/>
</dbReference>
<comment type="caution">
    <text evidence="8">The sequence shown here is derived from an EMBL/GenBank/DDBJ whole genome shotgun (WGS) entry which is preliminary data.</text>
</comment>
<dbReference type="EMBL" id="RRZK01000011">
    <property type="protein sequence ID" value="TDB64304.1"/>
    <property type="molecule type" value="Genomic_DNA"/>
</dbReference>
<feature type="domain" description="Solute-binding protein family 3/N-terminal" evidence="7">
    <location>
        <begin position="26"/>
        <end position="256"/>
    </location>
</feature>
<evidence type="ECO:0000256" key="5">
    <source>
        <dbReference type="ARBA" id="ARBA00022764"/>
    </source>
</evidence>
<keyword evidence="4 6" id="KW-0732">Signal</keyword>
<reference evidence="9" key="1">
    <citation type="journal article" date="2019" name="bioRxiv">
        <title>Bacterially produced spermidine induces plant systemic susceptibility to pathogens.</title>
        <authorList>
            <person name="Melnyk R.A."/>
            <person name="Beskrovnaya P.A."/>
            <person name="Liu Z."/>
            <person name="Song Y."/>
            <person name="Haney C.H."/>
        </authorList>
    </citation>
    <scope>NUCLEOTIDE SEQUENCE [LARGE SCALE GENOMIC DNA]</scope>
    <source>
        <strain evidence="9">Dha-51</strain>
    </source>
</reference>
<accession>A0A1H2NRJ7</accession>
<keyword evidence="9" id="KW-1185">Reference proteome</keyword>
<evidence type="ECO:0000256" key="1">
    <source>
        <dbReference type="ARBA" id="ARBA00004418"/>
    </source>
</evidence>
<dbReference type="OrthoDB" id="8611212at2"/>